<evidence type="ECO:0000256" key="2">
    <source>
        <dbReference type="ARBA" id="ARBA00002632"/>
    </source>
</evidence>
<evidence type="ECO:0000256" key="5">
    <source>
        <dbReference type="ARBA" id="ARBA00012121"/>
    </source>
</evidence>
<keyword evidence="18" id="KW-1185">Reference proteome</keyword>
<protein>
    <recommendedName>
        <fullName evidence="6 14">Adenylyl-sulfate kinase</fullName>
        <ecNumber evidence="5 14">2.7.1.25</ecNumber>
    </recommendedName>
    <alternativeName>
        <fullName evidence="12 14">APS kinase</fullName>
    </alternativeName>
    <alternativeName>
        <fullName evidence="13 14">ATP adenosine-5'-phosphosulfate 3'-phosphotransferase</fullName>
    </alternativeName>
    <alternativeName>
        <fullName evidence="11 14">Adenosine-5'-phosphosulfate kinase</fullName>
    </alternativeName>
</protein>
<gene>
    <name evidence="14 17" type="primary">cysC</name>
    <name evidence="17" type="ORF">IFO69_15195</name>
</gene>
<comment type="caution">
    <text evidence="17">The sequence shown here is derived from an EMBL/GenBank/DDBJ whole genome shotgun (WGS) entry which is preliminary data.</text>
</comment>
<dbReference type="Gene3D" id="3.40.50.300">
    <property type="entry name" value="P-loop containing nucleotide triphosphate hydrolases"/>
    <property type="match status" value="1"/>
</dbReference>
<dbReference type="InterPro" id="IPR059117">
    <property type="entry name" value="APS_kinase_dom"/>
</dbReference>
<dbReference type="HAMAP" id="MF_00065">
    <property type="entry name" value="Adenylyl_sulf_kinase"/>
    <property type="match status" value="1"/>
</dbReference>
<evidence type="ECO:0000313" key="18">
    <source>
        <dbReference type="Proteomes" id="UP000647133"/>
    </source>
</evidence>
<dbReference type="Pfam" id="PF01583">
    <property type="entry name" value="APS_kinase"/>
    <property type="match status" value="1"/>
</dbReference>
<dbReference type="EC" id="2.7.1.25" evidence="5 14"/>
<evidence type="ECO:0000256" key="3">
    <source>
        <dbReference type="ARBA" id="ARBA00004806"/>
    </source>
</evidence>
<keyword evidence="14" id="KW-0597">Phosphoprotein</keyword>
<evidence type="ECO:0000256" key="8">
    <source>
        <dbReference type="ARBA" id="ARBA00022741"/>
    </source>
</evidence>
<dbReference type="EMBL" id="JACYTQ010000005">
    <property type="protein sequence ID" value="MBD8490101.1"/>
    <property type="molecule type" value="Genomic_DNA"/>
</dbReference>
<evidence type="ECO:0000256" key="14">
    <source>
        <dbReference type="HAMAP-Rule" id="MF_00065"/>
    </source>
</evidence>
<keyword evidence="7 14" id="KW-0808">Transferase</keyword>
<dbReference type="InterPro" id="IPR002891">
    <property type="entry name" value="APS"/>
</dbReference>
<evidence type="ECO:0000256" key="1">
    <source>
        <dbReference type="ARBA" id="ARBA00001823"/>
    </source>
</evidence>
<feature type="active site" description="Phosphoserine intermediate" evidence="14">
    <location>
        <position position="106"/>
    </location>
</feature>
<dbReference type="Proteomes" id="UP000647133">
    <property type="component" value="Unassembled WGS sequence"/>
</dbReference>
<evidence type="ECO:0000256" key="15">
    <source>
        <dbReference type="RuleBase" id="RU004347"/>
    </source>
</evidence>
<proteinExistence type="inferred from homology"/>
<evidence type="ECO:0000256" key="12">
    <source>
        <dbReference type="ARBA" id="ARBA00031393"/>
    </source>
</evidence>
<sequence>MTENIHPTKFKVRKEDRMEKLNQKPVLIWFTGLSGSGKSTLANGTESALHQLGFHTYLLDGDNVRSGLNKDLKFTYEDRVENLRRIAEVSKLMMDAGLIVVSAFISPFVKERETIRDMVGEENFVEIFVDCPLSVCESRDVKGLYKKARKGLIENFTGIDSPYEPPVSPFLRVKSAEEKLENSVEKIIELLKEKISI</sequence>
<evidence type="ECO:0000256" key="13">
    <source>
        <dbReference type="ARBA" id="ARBA00031464"/>
    </source>
</evidence>
<evidence type="ECO:0000256" key="6">
    <source>
        <dbReference type="ARBA" id="ARBA00018163"/>
    </source>
</evidence>
<accession>A0ABR9AP56</accession>
<dbReference type="NCBIfam" id="NF003013">
    <property type="entry name" value="PRK03846.1"/>
    <property type="match status" value="1"/>
</dbReference>
<comment type="pathway">
    <text evidence="3 14 15">Sulfur metabolism; hydrogen sulfide biosynthesis; sulfite from sulfate: step 2/3.</text>
</comment>
<keyword evidence="9 14" id="KW-0418">Kinase</keyword>
<keyword evidence="10 14" id="KW-0067">ATP-binding</keyword>
<dbReference type="GO" id="GO:0004020">
    <property type="term" value="F:adenylylsulfate kinase activity"/>
    <property type="evidence" value="ECO:0007669"/>
    <property type="project" value="UniProtKB-EC"/>
</dbReference>
<organism evidence="17 18">
    <name type="scientific">Echinicola arenosa</name>
    <dbReference type="NCBI Taxonomy" id="2774144"/>
    <lineage>
        <taxon>Bacteria</taxon>
        <taxon>Pseudomonadati</taxon>
        <taxon>Bacteroidota</taxon>
        <taxon>Cytophagia</taxon>
        <taxon>Cytophagales</taxon>
        <taxon>Cyclobacteriaceae</taxon>
        <taxon>Echinicola</taxon>
    </lineage>
</organism>
<dbReference type="SUPFAM" id="SSF52540">
    <property type="entry name" value="P-loop containing nucleoside triphosphate hydrolases"/>
    <property type="match status" value="1"/>
</dbReference>
<name>A0ABR9AP56_9BACT</name>
<comment type="catalytic activity">
    <reaction evidence="1 14 15">
        <text>adenosine 5'-phosphosulfate + ATP = 3'-phosphoadenylyl sulfate + ADP + H(+)</text>
        <dbReference type="Rhea" id="RHEA:24152"/>
        <dbReference type="ChEBI" id="CHEBI:15378"/>
        <dbReference type="ChEBI" id="CHEBI:30616"/>
        <dbReference type="ChEBI" id="CHEBI:58243"/>
        <dbReference type="ChEBI" id="CHEBI:58339"/>
        <dbReference type="ChEBI" id="CHEBI:456216"/>
        <dbReference type="EC" id="2.7.1.25"/>
    </reaction>
</comment>
<keyword evidence="8 14" id="KW-0547">Nucleotide-binding</keyword>
<feature type="domain" description="APS kinase" evidence="16">
    <location>
        <begin position="25"/>
        <end position="173"/>
    </location>
</feature>
<evidence type="ECO:0000259" key="16">
    <source>
        <dbReference type="Pfam" id="PF01583"/>
    </source>
</evidence>
<dbReference type="CDD" id="cd02027">
    <property type="entry name" value="APSK"/>
    <property type="match status" value="1"/>
</dbReference>
<dbReference type="RefSeq" id="WP_192011043.1">
    <property type="nucleotide sequence ID" value="NZ_JACYTQ010000005.1"/>
</dbReference>
<comment type="function">
    <text evidence="2 14 15">Catalyzes the synthesis of activated sulfate.</text>
</comment>
<evidence type="ECO:0000256" key="11">
    <source>
        <dbReference type="ARBA" id="ARBA00029724"/>
    </source>
</evidence>
<dbReference type="NCBIfam" id="TIGR00455">
    <property type="entry name" value="apsK"/>
    <property type="match status" value="1"/>
</dbReference>
<reference evidence="17 18" key="1">
    <citation type="submission" date="2020-09" db="EMBL/GenBank/DDBJ databases">
        <title>Echinicola sp. CAU 1574 isolated from sand of Sido Beach.</title>
        <authorList>
            <person name="Kim W."/>
        </authorList>
    </citation>
    <scope>NUCLEOTIDE SEQUENCE [LARGE SCALE GENOMIC DNA]</scope>
    <source>
        <strain evidence="17 18">CAU 1574</strain>
    </source>
</reference>
<evidence type="ECO:0000256" key="10">
    <source>
        <dbReference type="ARBA" id="ARBA00022840"/>
    </source>
</evidence>
<dbReference type="InterPro" id="IPR027417">
    <property type="entry name" value="P-loop_NTPase"/>
</dbReference>
<evidence type="ECO:0000256" key="4">
    <source>
        <dbReference type="ARBA" id="ARBA00007008"/>
    </source>
</evidence>
<evidence type="ECO:0000313" key="17">
    <source>
        <dbReference type="EMBL" id="MBD8490101.1"/>
    </source>
</evidence>
<evidence type="ECO:0000256" key="9">
    <source>
        <dbReference type="ARBA" id="ARBA00022777"/>
    </source>
</evidence>
<feature type="binding site" evidence="14">
    <location>
        <begin position="32"/>
        <end position="39"/>
    </location>
    <ligand>
        <name>ATP</name>
        <dbReference type="ChEBI" id="CHEBI:30616"/>
    </ligand>
</feature>
<comment type="similarity">
    <text evidence="4 14 15">Belongs to the APS kinase family.</text>
</comment>
<dbReference type="PANTHER" id="PTHR11055:SF63">
    <property type="entry name" value="ADENYLYL-SULFATE KINASE 1, CHLOROPLASTIC"/>
    <property type="match status" value="1"/>
</dbReference>
<dbReference type="PANTHER" id="PTHR11055">
    <property type="entry name" value="BIFUNCTIONAL 3'-PHOSPHOADENOSINE 5'-PHOSPHOSULFATE SYNTHASE"/>
    <property type="match status" value="1"/>
</dbReference>
<evidence type="ECO:0000256" key="7">
    <source>
        <dbReference type="ARBA" id="ARBA00022679"/>
    </source>
</evidence>